<feature type="transmembrane region" description="Helical" evidence="18">
    <location>
        <begin position="299"/>
        <end position="323"/>
    </location>
</feature>
<feature type="transmembrane region" description="Helical" evidence="18">
    <location>
        <begin position="51"/>
        <end position="69"/>
    </location>
</feature>
<dbReference type="InterPro" id="IPR013112">
    <property type="entry name" value="FAD-bd_8"/>
</dbReference>
<evidence type="ECO:0000256" key="3">
    <source>
        <dbReference type="ARBA" id="ARBA00022603"/>
    </source>
</evidence>
<dbReference type="InterPro" id="IPR013130">
    <property type="entry name" value="Fe3_Rdtase_TM_dom"/>
</dbReference>
<dbReference type="SUPFAM" id="SSF53335">
    <property type="entry name" value="S-adenosyl-L-methionine-dependent methyltransferases"/>
    <property type="match status" value="1"/>
</dbReference>
<evidence type="ECO:0000256" key="17">
    <source>
        <dbReference type="SAM" id="MobiDB-lite"/>
    </source>
</evidence>
<evidence type="ECO:0000256" key="14">
    <source>
        <dbReference type="ARBA" id="ARBA00039099"/>
    </source>
</evidence>
<dbReference type="EC" id="2.1.1.216" evidence="14"/>
<comment type="subcellular location">
    <subcellularLocation>
        <location evidence="1">Membrane</location>
        <topology evidence="1">Multi-pass membrane protein</topology>
    </subcellularLocation>
</comment>
<evidence type="ECO:0000259" key="19">
    <source>
        <dbReference type="PROSITE" id="PS51384"/>
    </source>
</evidence>
<keyword evidence="7 16" id="KW-0819">tRNA processing</keyword>
<keyword evidence="12" id="KW-0813">Transport</keyword>
<dbReference type="InterPro" id="IPR017938">
    <property type="entry name" value="Riboflavin_synthase-like_b-brl"/>
</dbReference>
<dbReference type="Gene3D" id="3.30.56.70">
    <property type="entry name" value="N2,N2-dimethylguanosine tRNA methyltransferase, C-terminal domain"/>
    <property type="match status" value="1"/>
</dbReference>
<dbReference type="SFLD" id="SFLDS00052">
    <property type="entry name" value="Ferric_Reductase_Domain"/>
    <property type="match status" value="1"/>
</dbReference>
<accession>A0AAV5ABW3</accession>
<dbReference type="Pfam" id="PF02005">
    <property type="entry name" value="TRM"/>
    <property type="match status" value="1"/>
</dbReference>
<dbReference type="Pfam" id="PF08022">
    <property type="entry name" value="FAD_binding_8"/>
    <property type="match status" value="1"/>
</dbReference>
<proteinExistence type="inferred from homology"/>
<evidence type="ECO:0000256" key="18">
    <source>
        <dbReference type="SAM" id="Phobius"/>
    </source>
</evidence>
<organism evidence="20 21">
    <name type="scientific">Clathrus columnatus</name>
    <dbReference type="NCBI Taxonomy" id="1419009"/>
    <lineage>
        <taxon>Eukaryota</taxon>
        <taxon>Fungi</taxon>
        <taxon>Dikarya</taxon>
        <taxon>Basidiomycota</taxon>
        <taxon>Agaricomycotina</taxon>
        <taxon>Agaricomycetes</taxon>
        <taxon>Phallomycetidae</taxon>
        <taxon>Phallales</taxon>
        <taxon>Clathraceae</taxon>
        <taxon>Clathrus</taxon>
    </lineage>
</organism>
<dbReference type="InterPro" id="IPR002905">
    <property type="entry name" value="Trm1"/>
</dbReference>
<evidence type="ECO:0000256" key="6">
    <source>
        <dbReference type="ARBA" id="ARBA00022692"/>
    </source>
</evidence>
<dbReference type="InterPro" id="IPR013121">
    <property type="entry name" value="Fe_red_NAD-bd_6"/>
</dbReference>
<keyword evidence="8 16" id="KW-0694">RNA-binding</keyword>
<dbReference type="Proteomes" id="UP001050691">
    <property type="component" value="Unassembled WGS sequence"/>
</dbReference>
<feature type="region of interest" description="Disordered" evidence="17">
    <location>
        <begin position="1032"/>
        <end position="1059"/>
    </location>
</feature>
<evidence type="ECO:0000256" key="8">
    <source>
        <dbReference type="ARBA" id="ARBA00022884"/>
    </source>
</evidence>
<keyword evidence="6 18" id="KW-0812">Transmembrane</keyword>
<evidence type="ECO:0000256" key="10">
    <source>
        <dbReference type="ARBA" id="ARBA00022989"/>
    </source>
</evidence>
<evidence type="ECO:0000256" key="16">
    <source>
        <dbReference type="PROSITE-ProRule" id="PRU00958"/>
    </source>
</evidence>
<evidence type="ECO:0000256" key="7">
    <source>
        <dbReference type="ARBA" id="ARBA00022694"/>
    </source>
</evidence>
<evidence type="ECO:0000313" key="20">
    <source>
        <dbReference type="EMBL" id="GJJ12119.1"/>
    </source>
</evidence>
<keyword evidence="3 16" id="KW-0489">Methyltransferase</keyword>
<evidence type="ECO:0000256" key="2">
    <source>
        <dbReference type="ARBA" id="ARBA00022555"/>
    </source>
</evidence>
<protein>
    <recommendedName>
        <fullName evidence="14">tRNA (guanine(26)-N(2))-dimethyltransferase</fullName>
        <ecNumber evidence="14">2.1.1.216</ecNumber>
    </recommendedName>
</protein>
<evidence type="ECO:0000256" key="5">
    <source>
        <dbReference type="ARBA" id="ARBA00022691"/>
    </source>
</evidence>
<dbReference type="GO" id="GO:0006811">
    <property type="term" value="P:monoatomic ion transport"/>
    <property type="evidence" value="ECO:0007669"/>
    <property type="project" value="UniProtKB-KW"/>
</dbReference>
<sequence length="1510" mass="168213">MPVKQQSAPSSNLALAFNPNPIPPPSEDEHGWLTTYLIIHRLSSPSYRYSYLLWIAVVLVFLLSIAFHWNGRICGSYVNGLWKKWGYRRRTWRKKHSLAEARRKNKPHKQPMPLPSNAQLLGLLVLLIITLALSFIGPDYIAPGTHIWDLAHNTTQPTTTNSPSFSAAPPSFTISKTWWSSGDRTGAIAFALFPLCVLFALKAPPFAIFSVPFFVQLYNDKLAFLHRWSGRLIWLITTLHVAFWTVQLYRDSILSGTPLFTLAFTYEKFVFGWLGFICLTLVMAMSLRPVRVEVYEAFYILHLVLVPGTLVFSALHFPPIAWWCWATLILWGCERAWRFVRFIIINGLLGRLQGRRSDRYIRNIHAGAMEKARRLRSSNEFHSPTGPTTIPANNWPATDPKRLSIGQVSIQSFQTGSSAALLSSSHARSASPTPIHPNYPSQLRLAGYSSRGAYVPPPGYAHATLLPGRTIRLRLIPPHHFSWAPGQHVLLTIPSVSKFGAHPFTISSVCDGEAVTDDGRELLILIRARTGFTKDLWMHVERLEEAGALGDEPDFNFVRPSRGVLLRTYVDGPFGSSTRAKWTAYDTVLIIAGGSGISFAASILEYSCMCLMGRDGKSLGGNTGSWGNGAISQIKRVRLVWVIREFTHIQWASATIRRCLELVSSPSLQIDIFVTNAPDPKTPTLLSPVVDDPLPRLPSIPAWNDKELNHSQNSLGGGASTHSLDVENNEVTDILNMYGALGHEQHELDLTNFDGEDDTQLPGERYLSRRLREEGRFRREQSRLSGLPPFSRDSIHQKRMSGFISTGRHPVLDAPSSKLWQSSVAPDSAPSIVIPEGAYVPNRTPVSPTSANSTNILQASPVDNHSFFKPRARDPRRDTRFDMDEIEVEDVPLVSELARPGRASVDQIITEEASRSYKSLIVACCGPTTLNAVVRKSVAKQIKPLSIMRGQTPAIELVSEDFEWVIQRRMSTSALVPDGFLVHTENGARLLLSQGNDAFLNPVQEFNRDLSVAAITVWSELLNEIKQKRWENKQKRKASNLDHPDPKRSKSSVSKTDEVKSINLSVEETNEDKSHKYRPYQFVVLEPLSATGLRAIRYAQEIPNVKYVIANDLSPSAIEVMKRNVLFNNLCPEEPFGENEQERPGKVRVNEGDACLNSALMYSHRSDRQRVDVVDLDPYGTAAPFIDAAVQCVTDGDELFVIIGLICVTCTDLSVLGNTNYPEKCFANYGGVPVKAEFCHEAALRLVLNTLSTSAARYGRYIQPLLSLSIDFYVRMFVRVQSAPIEVKKAFSQTSLYYVCTNCQAYYQQTLGKVVDKSTEMSSNPNLQYKVNAGPPVSPMCGECGGTFHIAGPMWSGPLHDKDFTTKLLQHIDENSKRYGTTPRMKGMVSLAHDVCAQLVGVLISALLNSGYEVSRSHACAGSIKTTASRKFIYDVYRAYVKAHPVKTENIKEGSPAAALLAKKAPPEVDFSYNCKAGNLTRVKLVRYQQNPTSHWGPGTKAGKRKRDEN</sequence>
<feature type="transmembrane region" description="Helical" evidence="18">
    <location>
        <begin position="269"/>
        <end position="287"/>
    </location>
</feature>
<evidence type="ECO:0000256" key="15">
    <source>
        <dbReference type="ARBA" id="ARBA00051897"/>
    </source>
</evidence>
<comment type="catalytic activity">
    <reaction evidence="15">
        <text>guanosine(26) in tRNA + 2 S-adenosyl-L-methionine = N(2)-dimethylguanosine(26) in tRNA + 2 S-adenosyl-L-homocysteine + 2 H(+)</text>
        <dbReference type="Rhea" id="RHEA:43140"/>
        <dbReference type="Rhea" id="RHEA-COMP:10359"/>
        <dbReference type="Rhea" id="RHEA-COMP:10360"/>
        <dbReference type="ChEBI" id="CHEBI:15378"/>
        <dbReference type="ChEBI" id="CHEBI:57856"/>
        <dbReference type="ChEBI" id="CHEBI:59789"/>
        <dbReference type="ChEBI" id="CHEBI:74269"/>
        <dbReference type="ChEBI" id="CHEBI:74513"/>
        <dbReference type="EC" id="2.1.1.216"/>
    </reaction>
</comment>
<dbReference type="CDD" id="cd06186">
    <property type="entry name" value="NOX_Duox_like_FAD_NADP"/>
    <property type="match status" value="1"/>
</dbReference>
<dbReference type="NCBIfam" id="TIGR00308">
    <property type="entry name" value="TRM1"/>
    <property type="match status" value="1"/>
</dbReference>
<feature type="compositionally biased region" description="Polar residues" evidence="17">
    <location>
        <begin position="378"/>
        <end position="396"/>
    </location>
</feature>
<dbReference type="EMBL" id="BPWL01000007">
    <property type="protein sequence ID" value="GJJ12119.1"/>
    <property type="molecule type" value="Genomic_DNA"/>
</dbReference>
<keyword evidence="4 16" id="KW-0808">Transferase</keyword>
<dbReference type="CDD" id="cd02440">
    <property type="entry name" value="AdoMet_MTases"/>
    <property type="match status" value="1"/>
</dbReference>
<dbReference type="Gene3D" id="3.40.50.150">
    <property type="entry name" value="Vaccinia Virus protein VP39"/>
    <property type="match status" value="1"/>
</dbReference>
<feature type="region of interest" description="Disordered" evidence="17">
    <location>
        <begin position="376"/>
        <end position="396"/>
    </location>
</feature>
<evidence type="ECO:0000256" key="9">
    <source>
        <dbReference type="ARBA" id="ARBA00022982"/>
    </source>
</evidence>
<dbReference type="GO" id="GO:0002940">
    <property type="term" value="P:tRNA N2-guanine methylation"/>
    <property type="evidence" value="ECO:0007669"/>
    <property type="project" value="TreeGrafter"/>
</dbReference>
<feature type="domain" description="FAD-binding FR-type" evidence="19">
    <location>
        <begin position="441"/>
        <end position="580"/>
    </location>
</feature>
<dbReference type="Pfam" id="PF01794">
    <property type="entry name" value="Ferric_reduct"/>
    <property type="match status" value="1"/>
</dbReference>
<feature type="region of interest" description="Disordered" evidence="17">
    <location>
        <begin position="1491"/>
        <end position="1510"/>
    </location>
</feature>
<dbReference type="Pfam" id="PF08030">
    <property type="entry name" value="NAD_binding_6"/>
    <property type="match status" value="1"/>
</dbReference>
<reference evidence="20" key="1">
    <citation type="submission" date="2021-10" db="EMBL/GenBank/DDBJ databases">
        <title>De novo Genome Assembly of Clathrus columnatus (Basidiomycota, Fungi) Using Illumina and Nanopore Sequence Data.</title>
        <authorList>
            <person name="Ogiso-Tanaka E."/>
            <person name="Itagaki H."/>
            <person name="Hosoya T."/>
            <person name="Hosaka K."/>
        </authorList>
    </citation>
    <scope>NUCLEOTIDE SEQUENCE</scope>
    <source>
        <strain evidence="20">MO-923</strain>
    </source>
</reference>
<comment type="similarity">
    <text evidence="16">Belongs to the class I-like SAM-binding methyltransferase superfamily. Trm1 family.</text>
</comment>
<keyword evidence="11" id="KW-0560">Oxidoreductase</keyword>
<evidence type="ECO:0000256" key="13">
    <source>
        <dbReference type="ARBA" id="ARBA00023136"/>
    </source>
</evidence>
<keyword evidence="13 18" id="KW-0472">Membrane</keyword>
<dbReference type="GO" id="GO:0016020">
    <property type="term" value="C:membrane"/>
    <property type="evidence" value="ECO:0007669"/>
    <property type="project" value="UniProtKB-SubCell"/>
</dbReference>
<dbReference type="GO" id="GO:0005634">
    <property type="term" value="C:nucleus"/>
    <property type="evidence" value="ECO:0007669"/>
    <property type="project" value="TreeGrafter"/>
</dbReference>
<evidence type="ECO:0000256" key="11">
    <source>
        <dbReference type="ARBA" id="ARBA00023002"/>
    </source>
</evidence>
<dbReference type="PROSITE" id="PS51626">
    <property type="entry name" value="SAM_MT_TRM1"/>
    <property type="match status" value="1"/>
</dbReference>
<keyword evidence="2 16" id="KW-0820">tRNA-binding</keyword>
<feature type="transmembrane region" description="Helical" evidence="18">
    <location>
        <begin position="187"/>
        <end position="211"/>
    </location>
</feature>
<dbReference type="Gene3D" id="3.40.50.80">
    <property type="entry name" value="Nucleotide-binding domain of ferredoxin-NADP reductase (FNR) module"/>
    <property type="match status" value="1"/>
</dbReference>
<feature type="transmembrane region" description="Helical" evidence="18">
    <location>
        <begin position="118"/>
        <end position="136"/>
    </location>
</feature>
<evidence type="ECO:0000256" key="4">
    <source>
        <dbReference type="ARBA" id="ARBA00022679"/>
    </source>
</evidence>
<name>A0AAV5ABW3_9AGAM</name>
<dbReference type="InterPro" id="IPR017927">
    <property type="entry name" value="FAD-bd_FR_type"/>
</dbReference>
<dbReference type="PROSITE" id="PS51384">
    <property type="entry name" value="FAD_FR"/>
    <property type="match status" value="1"/>
</dbReference>
<keyword evidence="10 18" id="KW-1133">Transmembrane helix</keyword>
<dbReference type="PANTHER" id="PTHR10631:SF3">
    <property type="entry name" value="TRNA (GUANINE(26)-N(2))-DIMETHYLTRANSFERASE"/>
    <property type="match status" value="1"/>
</dbReference>
<keyword evidence="21" id="KW-1185">Reference proteome</keyword>
<keyword evidence="9" id="KW-0249">Electron transport</keyword>
<gene>
    <name evidence="20" type="ORF">Clacol_006360</name>
</gene>
<dbReference type="GO" id="GO:0016491">
    <property type="term" value="F:oxidoreductase activity"/>
    <property type="evidence" value="ECO:0007669"/>
    <property type="project" value="UniProtKB-KW"/>
</dbReference>
<feature type="compositionally biased region" description="Basic and acidic residues" evidence="17">
    <location>
        <begin position="1032"/>
        <end position="1048"/>
    </location>
</feature>
<dbReference type="GO" id="GO:0000049">
    <property type="term" value="F:tRNA binding"/>
    <property type="evidence" value="ECO:0007669"/>
    <property type="project" value="UniProtKB-UniRule"/>
</dbReference>
<keyword evidence="12" id="KW-0406">Ion transport</keyword>
<evidence type="ECO:0000256" key="12">
    <source>
        <dbReference type="ARBA" id="ARBA00023065"/>
    </source>
</evidence>
<dbReference type="GO" id="GO:0160104">
    <property type="term" value="F:tRNA (guanine(26)-N2)-dimethyltransferase activity"/>
    <property type="evidence" value="ECO:0007669"/>
    <property type="project" value="UniProtKB-EC"/>
</dbReference>
<dbReference type="InterPro" id="IPR039261">
    <property type="entry name" value="FNR_nucleotide-bd"/>
</dbReference>
<comment type="caution">
    <text evidence="20">The sequence shown here is derived from an EMBL/GenBank/DDBJ whole genome shotgun (WGS) entry which is preliminary data.</text>
</comment>
<feature type="transmembrane region" description="Helical" evidence="18">
    <location>
        <begin position="232"/>
        <end position="249"/>
    </location>
</feature>
<dbReference type="InterPro" id="IPR029063">
    <property type="entry name" value="SAM-dependent_MTases_sf"/>
</dbReference>
<evidence type="ECO:0000313" key="21">
    <source>
        <dbReference type="Proteomes" id="UP001050691"/>
    </source>
</evidence>
<dbReference type="SUPFAM" id="SSF63380">
    <property type="entry name" value="Riboflavin synthase domain-like"/>
    <property type="match status" value="1"/>
</dbReference>
<evidence type="ECO:0000256" key="1">
    <source>
        <dbReference type="ARBA" id="ARBA00004141"/>
    </source>
</evidence>
<dbReference type="InterPro" id="IPR042296">
    <property type="entry name" value="tRNA_met_Trm1_C"/>
</dbReference>
<dbReference type="PANTHER" id="PTHR10631">
    <property type="entry name" value="N 2 ,N 2 -DIMETHYLGUANOSINE TRNA METHYLTRANSFERASE"/>
    <property type="match status" value="1"/>
</dbReference>
<keyword evidence="5 16" id="KW-0949">S-adenosyl-L-methionine</keyword>